<protein>
    <submittedName>
        <fullName evidence="4">Uncharacterized protein</fullName>
    </submittedName>
</protein>
<name>A0AA39QTN6_9LECA</name>
<organism evidence="4 5">
    <name type="scientific">Cladonia borealis</name>
    <dbReference type="NCBI Taxonomy" id="184061"/>
    <lineage>
        <taxon>Eukaryota</taxon>
        <taxon>Fungi</taxon>
        <taxon>Dikarya</taxon>
        <taxon>Ascomycota</taxon>
        <taxon>Pezizomycotina</taxon>
        <taxon>Lecanoromycetes</taxon>
        <taxon>OSLEUM clade</taxon>
        <taxon>Lecanoromycetidae</taxon>
        <taxon>Lecanorales</taxon>
        <taxon>Lecanorineae</taxon>
        <taxon>Cladoniaceae</taxon>
        <taxon>Cladonia</taxon>
    </lineage>
</organism>
<evidence type="ECO:0000256" key="2">
    <source>
        <dbReference type="SAM" id="MobiDB-lite"/>
    </source>
</evidence>
<keyword evidence="3" id="KW-1133">Transmembrane helix</keyword>
<dbReference type="PANTHER" id="PTHR42910:SF1">
    <property type="entry name" value="MAJOR FACILITATOR SUPERFAMILY (MFS) PROFILE DOMAIN-CONTAINING PROTEIN"/>
    <property type="match status" value="1"/>
</dbReference>
<dbReference type="SUPFAM" id="SSF103473">
    <property type="entry name" value="MFS general substrate transporter"/>
    <property type="match status" value="1"/>
</dbReference>
<feature type="transmembrane region" description="Helical" evidence="3">
    <location>
        <begin position="179"/>
        <end position="204"/>
    </location>
</feature>
<feature type="transmembrane region" description="Helical" evidence="3">
    <location>
        <begin position="45"/>
        <end position="66"/>
    </location>
</feature>
<feature type="region of interest" description="Disordered" evidence="2">
    <location>
        <begin position="1"/>
        <end position="23"/>
    </location>
</feature>
<dbReference type="EMBL" id="JAFEKC020000019">
    <property type="protein sequence ID" value="KAK0509027.1"/>
    <property type="molecule type" value="Genomic_DNA"/>
</dbReference>
<reference evidence="4" key="1">
    <citation type="submission" date="2023-03" db="EMBL/GenBank/DDBJ databases">
        <title>Complete genome of Cladonia borealis.</title>
        <authorList>
            <person name="Park H."/>
        </authorList>
    </citation>
    <scope>NUCLEOTIDE SEQUENCE</scope>
    <source>
        <strain evidence="4">ANT050790</strain>
    </source>
</reference>
<dbReference type="Pfam" id="PF07690">
    <property type="entry name" value="MFS_1"/>
    <property type="match status" value="1"/>
</dbReference>
<dbReference type="Proteomes" id="UP001166286">
    <property type="component" value="Unassembled WGS sequence"/>
</dbReference>
<keyword evidence="3" id="KW-0472">Membrane</keyword>
<evidence type="ECO:0000313" key="5">
    <source>
        <dbReference type="Proteomes" id="UP001166286"/>
    </source>
</evidence>
<evidence type="ECO:0000256" key="1">
    <source>
        <dbReference type="ARBA" id="ARBA00004141"/>
    </source>
</evidence>
<dbReference type="PANTHER" id="PTHR42910">
    <property type="entry name" value="TRANSPORTER SCO4007-RELATED"/>
    <property type="match status" value="1"/>
</dbReference>
<comment type="subcellular location">
    <subcellularLocation>
        <location evidence="1">Membrane</location>
        <topology evidence="1">Multi-pass membrane protein</topology>
    </subcellularLocation>
</comment>
<feature type="transmembrane region" description="Helical" evidence="3">
    <location>
        <begin position="113"/>
        <end position="137"/>
    </location>
</feature>
<dbReference type="GO" id="GO:0016020">
    <property type="term" value="C:membrane"/>
    <property type="evidence" value="ECO:0007669"/>
    <property type="project" value="UniProtKB-SubCell"/>
</dbReference>
<evidence type="ECO:0000256" key="3">
    <source>
        <dbReference type="SAM" id="Phobius"/>
    </source>
</evidence>
<sequence>MADLDNTRLSDSNGSDTVSNGSSDNVEKFRKLREDGFDPENPPPISLGLNILFSFASAASVANIYYNHPIPSIITEYFFLCPLDDIFRRRAFVLILTWFTATLWLGLCLTRIYKVFAVISFLTSITTVTPQLILPLVGDLAPPERHAQALSLVVPCSLGGMLIARLLSGIVNEYSSWRIIYWTALGIQYTIVILMYLFMLDYLVKNKGGLNYSKMLWDILLDYVDSLTYGTYTGKFTIAGPVIQDFPIDIGLQTSHIADRTAIYALEPKARNRFNTMYMVFVFTGQLTGTALGNQLYAQSG</sequence>
<feature type="transmembrane region" description="Helical" evidence="3">
    <location>
        <begin position="149"/>
        <end position="167"/>
    </location>
</feature>
<keyword evidence="5" id="KW-1185">Reference proteome</keyword>
<proteinExistence type="predicted"/>
<keyword evidence="3" id="KW-0812">Transmembrane</keyword>
<dbReference type="AlphaFoldDB" id="A0AA39QTN6"/>
<evidence type="ECO:0000313" key="4">
    <source>
        <dbReference type="EMBL" id="KAK0509027.1"/>
    </source>
</evidence>
<dbReference type="Gene3D" id="1.20.1250.20">
    <property type="entry name" value="MFS general substrate transporter like domains"/>
    <property type="match status" value="1"/>
</dbReference>
<accession>A0AA39QTN6</accession>
<dbReference type="GO" id="GO:0022857">
    <property type="term" value="F:transmembrane transporter activity"/>
    <property type="evidence" value="ECO:0007669"/>
    <property type="project" value="InterPro"/>
</dbReference>
<dbReference type="InterPro" id="IPR011701">
    <property type="entry name" value="MFS"/>
</dbReference>
<feature type="compositionally biased region" description="Polar residues" evidence="2">
    <location>
        <begin position="9"/>
        <end position="23"/>
    </location>
</feature>
<gene>
    <name evidence="4" type="ORF">JMJ35_008398</name>
</gene>
<feature type="transmembrane region" description="Helical" evidence="3">
    <location>
        <begin position="87"/>
        <end position="107"/>
    </location>
</feature>
<comment type="caution">
    <text evidence="4">The sequence shown here is derived from an EMBL/GenBank/DDBJ whole genome shotgun (WGS) entry which is preliminary data.</text>
</comment>
<dbReference type="InterPro" id="IPR036259">
    <property type="entry name" value="MFS_trans_sf"/>
</dbReference>